<dbReference type="EMBL" id="WIWI01000004">
    <property type="protein sequence ID" value="MQT87920.1"/>
    <property type="molecule type" value="Genomic_DNA"/>
</dbReference>
<evidence type="ECO:0000256" key="1">
    <source>
        <dbReference type="ARBA" id="ARBA00022679"/>
    </source>
</evidence>
<dbReference type="RefSeq" id="WP_153326413.1">
    <property type="nucleotide sequence ID" value="NZ_WIWI01000004.1"/>
</dbReference>
<comment type="caution">
    <text evidence="5">The sequence shown here is derived from an EMBL/GenBank/DDBJ whole genome shotgun (WGS) entry which is preliminary data.</text>
</comment>
<reference evidence="6 7" key="1">
    <citation type="submission" date="2019-10" db="EMBL/GenBank/DDBJ databases">
        <title>Evaluation of single-gene subtyping targets for Pseudomonas.</title>
        <authorList>
            <person name="Reichler S.J."/>
            <person name="Orsi R.H."/>
            <person name="Wiedmann M."/>
            <person name="Martin N.H."/>
            <person name="Murphy S.I."/>
        </authorList>
    </citation>
    <scope>NUCLEOTIDE SEQUENCE [LARGE SCALE GENOMIC DNA]</scope>
    <source>
        <strain evidence="5 7">FSL R10-3254</strain>
        <strain evidence="4 6">FSL R10-3257</strain>
    </source>
</reference>
<dbReference type="Gene3D" id="3.40.250.10">
    <property type="entry name" value="Rhodanese-like domain"/>
    <property type="match status" value="2"/>
</dbReference>
<evidence type="ECO:0000313" key="4">
    <source>
        <dbReference type="EMBL" id="MQT45776.1"/>
    </source>
</evidence>
<gene>
    <name evidence="5" type="ORF">GHO39_01900</name>
    <name evidence="4" type="ORF">GHO40_03370</name>
</gene>
<dbReference type="AlphaFoldDB" id="A0A6A7YKZ5"/>
<dbReference type="CDD" id="cd01448">
    <property type="entry name" value="TST_Repeat_1"/>
    <property type="match status" value="1"/>
</dbReference>
<dbReference type="PANTHER" id="PTHR11364:SF27">
    <property type="entry name" value="SULFURTRANSFERASE"/>
    <property type="match status" value="1"/>
</dbReference>
<evidence type="ECO:0000259" key="3">
    <source>
        <dbReference type="PROSITE" id="PS50206"/>
    </source>
</evidence>
<feature type="domain" description="Rhodanese" evidence="3">
    <location>
        <begin position="20"/>
        <end position="144"/>
    </location>
</feature>
<name>A0A6A7YKZ5_9PSED</name>
<dbReference type="InterPro" id="IPR036873">
    <property type="entry name" value="Rhodanese-like_dom_sf"/>
</dbReference>
<organism evidence="5 7">
    <name type="scientific">Pseudomonas helleri</name>
    <dbReference type="NCBI Taxonomy" id="1608996"/>
    <lineage>
        <taxon>Bacteria</taxon>
        <taxon>Pseudomonadati</taxon>
        <taxon>Pseudomonadota</taxon>
        <taxon>Gammaproteobacteria</taxon>
        <taxon>Pseudomonadales</taxon>
        <taxon>Pseudomonadaceae</taxon>
        <taxon>Pseudomonas</taxon>
    </lineage>
</organism>
<dbReference type="Proteomes" id="UP000441404">
    <property type="component" value="Unassembled WGS sequence"/>
</dbReference>
<keyword evidence="1 5" id="KW-0808">Transferase</keyword>
<dbReference type="InterPro" id="IPR001763">
    <property type="entry name" value="Rhodanese-like_dom"/>
</dbReference>
<proteinExistence type="predicted"/>
<evidence type="ECO:0000313" key="7">
    <source>
        <dbReference type="Proteomes" id="UP000489190"/>
    </source>
</evidence>
<dbReference type="Pfam" id="PF00581">
    <property type="entry name" value="Rhodanese"/>
    <property type="match status" value="2"/>
</dbReference>
<dbReference type="SUPFAM" id="SSF52821">
    <property type="entry name" value="Rhodanese/Cell cycle control phosphatase"/>
    <property type="match status" value="2"/>
</dbReference>
<evidence type="ECO:0000313" key="5">
    <source>
        <dbReference type="EMBL" id="MQT87920.1"/>
    </source>
</evidence>
<accession>A0A6A7YKZ5</accession>
<keyword evidence="2" id="KW-0677">Repeat</keyword>
<sequence length="292" mass="31211">MSDAANSPLISPQALHAALNDPDLLIIDATVELPAPRFDGDYQVRSGRDGWLQAHIPGALHADLYGALADQQASFSFALPGIEQLADGLTQLGISPQRRVVIYDRNDGFWAARLWWMLRSVGLHSQVLDGGFRAWQRAGLPEQSGAQAAQPSQWLPAFVEGLWIDRAGVEAVLAGERSATLVCALSAGLFEGSAVTRYARRGHIPGSLNVPARSVFDEHGRYLEPQVLREVLAPLLQATAPVVVYCGGGISAAAQALALTLIGRSDVYIYDGSLQEWAADPRLPMTTGAAPA</sequence>
<dbReference type="SMART" id="SM00450">
    <property type="entry name" value="RHOD"/>
    <property type="match status" value="2"/>
</dbReference>
<dbReference type="EMBL" id="WIWJ01000004">
    <property type="protein sequence ID" value="MQT45776.1"/>
    <property type="molecule type" value="Genomic_DNA"/>
</dbReference>
<evidence type="ECO:0000256" key="2">
    <source>
        <dbReference type="ARBA" id="ARBA00022737"/>
    </source>
</evidence>
<protein>
    <submittedName>
        <fullName evidence="5">Sulfurtransferase</fullName>
    </submittedName>
</protein>
<dbReference type="PROSITE" id="PS50206">
    <property type="entry name" value="RHODANESE_3"/>
    <property type="match status" value="2"/>
</dbReference>
<evidence type="ECO:0000313" key="6">
    <source>
        <dbReference type="Proteomes" id="UP000441404"/>
    </source>
</evidence>
<dbReference type="Proteomes" id="UP000489190">
    <property type="component" value="Unassembled WGS sequence"/>
</dbReference>
<dbReference type="InterPro" id="IPR045078">
    <property type="entry name" value="TST/MPST-like"/>
</dbReference>
<dbReference type="GO" id="GO:0004792">
    <property type="term" value="F:thiosulfate-cyanide sulfurtransferase activity"/>
    <property type="evidence" value="ECO:0007669"/>
    <property type="project" value="TreeGrafter"/>
</dbReference>
<dbReference type="PANTHER" id="PTHR11364">
    <property type="entry name" value="THIOSULFATE SULFERTANSFERASE"/>
    <property type="match status" value="1"/>
</dbReference>
<feature type="domain" description="Rhodanese" evidence="3">
    <location>
        <begin position="200"/>
        <end position="286"/>
    </location>
</feature>